<dbReference type="PANTHER" id="PTHR32060:SF30">
    <property type="entry name" value="CARBOXY-TERMINAL PROCESSING PROTEASE CTPA"/>
    <property type="match status" value="1"/>
</dbReference>
<dbReference type="EMBL" id="CP039712">
    <property type="protein sequence ID" value="QCI85561.1"/>
    <property type="molecule type" value="Genomic_DNA"/>
</dbReference>
<gene>
    <name evidence="1" type="ORF">FA707_00615</name>
</gene>
<reference evidence="1 2" key="1">
    <citation type="submission" date="2019-04" db="EMBL/GenBank/DDBJ databases">
        <title>Vagococcus sp. nov., isolated from faeces of yaks (Bos grunniens).</title>
        <authorList>
            <person name="Ge Y."/>
        </authorList>
    </citation>
    <scope>NUCLEOTIDE SEQUENCE [LARGE SCALE GENOMIC DNA]</scope>
    <source>
        <strain evidence="1 2">MN-17</strain>
    </source>
</reference>
<evidence type="ECO:0000313" key="2">
    <source>
        <dbReference type="Proteomes" id="UP000298615"/>
    </source>
</evidence>
<evidence type="ECO:0000313" key="1">
    <source>
        <dbReference type="EMBL" id="QCI85561.1"/>
    </source>
</evidence>
<protein>
    <submittedName>
        <fullName evidence="1">Uncharacterized protein</fullName>
    </submittedName>
</protein>
<dbReference type="Gene3D" id="3.90.226.10">
    <property type="entry name" value="2-enoyl-CoA Hydratase, Chain A, domain 1"/>
    <property type="match status" value="1"/>
</dbReference>
<accession>A0A4D7CT09</accession>
<dbReference type="GO" id="GO:0004175">
    <property type="term" value="F:endopeptidase activity"/>
    <property type="evidence" value="ECO:0007669"/>
    <property type="project" value="TreeGrafter"/>
</dbReference>
<dbReference type="Proteomes" id="UP000298615">
    <property type="component" value="Chromosome"/>
</dbReference>
<dbReference type="InterPro" id="IPR029045">
    <property type="entry name" value="ClpP/crotonase-like_dom_sf"/>
</dbReference>
<dbReference type="AlphaFoldDB" id="A0A4D7CT09"/>
<organism evidence="1 2">
    <name type="scientific">Vagococcus zengguangii</name>
    <dbReference type="NCBI Taxonomy" id="2571750"/>
    <lineage>
        <taxon>Bacteria</taxon>
        <taxon>Bacillati</taxon>
        <taxon>Bacillota</taxon>
        <taxon>Bacilli</taxon>
        <taxon>Lactobacillales</taxon>
        <taxon>Enterococcaceae</taxon>
        <taxon>Vagococcus</taxon>
    </lineage>
</organism>
<dbReference type="SUPFAM" id="SSF52096">
    <property type="entry name" value="ClpP/crotonase"/>
    <property type="match status" value="1"/>
</dbReference>
<keyword evidence="2" id="KW-1185">Reference proteome</keyword>
<dbReference type="CDD" id="cd06567">
    <property type="entry name" value="Peptidase_S41"/>
    <property type="match status" value="1"/>
</dbReference>
<name>A0A4D7CT09_9ENTE</name>
<dbReference type="SMART" id="SM00245">
    <property type="entry name" value="TSPc"/>
    <property type="match status" value="1"/>
</dbReference>
<proteinExistence type="predicted"/>
<sequence length="331" mass="36796">MNLTMKKRCIIYLILLLLAFTFLFSGKLGIIFLKKPIYLFKPSTTRLVDDALFMMERYGIYSTEHDFKAQIPEFKALAKQAHSFEEALPVLNSAAVIAGGHHSFIKAFSDEELNGAPNFTPVSPSVRINKGIATIYLPTFSSDDAQLINDYIQSVTKQLAQASELKGVIIDLRNNLGGNIIPMFGAVTSLFPKGDLLYYVDNQQQEFPIKLAENHLIIDDEEILSLNEQTKYLNLPIAILTNGGTASAAEILLVAFKGQPHVKQFGEATAGLATGVASFQLYKNYYVALAGVKAKDLNGKIYEEQPIEADVVTEHPEQVAWEWLTKIFNKK</sequence>
<dbReference type="GO" id="GO:0007165">
    <property type="term" value="P:signal transduction"/>
    <property type="evidence" value="ECO:0007669"/>
    <property type="project" value="TreeGrafter"/>
</dbReference>
<dbReference type="Pfam" id="PF03572">
    <property type="entry name" value="Peptidase_S41"/>
    <property type="match status" value="1"/>
</dbReference>
<dbReference type="PANTHER" id="PTHR32060">
    <property type="entry name" value="TAIL-SPECIFIC PROTEASE"/>
    <property type="match status" value="1"/>
</dbReference>
<dbReference type="GO" id="GO:0008236">
    <property type="term" value="F:serine-type peptidase activity"/>
    <property type="evidence" value="ECO:0007669"/>
    <property type="project" value="InterPro"/>
</dbReference>
<dbReference type="GO" id="GO:0030288">
    <property type="term" value="C:outer membrane-bounded periplasmic space"/>
    <property type="evidence" value="ECO:0007669"/>
    <property type="project" value="TreeGrafter"/>
</dbReference>
<dbReference type="InterPro" id="IPR005151">
    <property type="entry name" value="Tail-specific_protease"/>
</dbReference>
<dbReference type="GO" id="GO:0006508">
    <property type="term" value="P:proteolysis"/>
    <property type="evidence" value="ECO:0007669"/>
    <property type="project" value="InterPro"/>
</dbReference>
<dbReference type="KEGG" id="vao:FA707_00615"/>